<dbReference type="GO" id="GO:0003677">
    <property type="term" value="F:DNA binding"/>
    <property type="evidence" value="ECO:0007669"/>
    <property type="project" value="UniProtKB-KW"/>
</dbReference>
<evidence type="ECO:0000256" key="3">
    <source>
        <dbReference type="ARBA" id="ARBA00023125"/>
    </source>
</evidence>
<dbReference type="RefSeq" id="WP_119760592.1">
    <property type="nucleotide sequence ID" value="NZ_QYUJ01000006.1"/>
</dbReference>
<comment type="similarity">
    <text evidence="1">Belongs to the ParB family.</text>
</comment>
<dbReference type="Gene3D" id="1.10.10.2830">
    <property type="match status" value="1"/>
</dbReference>
<dbReference type="EMBL" id="QYUJ01000006">
    <property type="protein sequence ID" value="RJF75293.1"/>
    <property type="molecule type" value="Genomic_DNA"/>
</dbReference>
<evidence type="ECO:0000256" key="1">
    <source>
        <dbReference type="ARBA" id="ARBA00006295"/>
    </source>
</evidence>
<dbReference type="Gene3D" id="3.90.1530.30">
    <property type="match status" value="1"/>
</dbReference>
<protein>
    <submittedName>
        <fullName evidence="5">ParB/RepB/Spo0J family partition protein</fullName>
    </submittedName>
</protein>
<dbReference type="PANTHER" id="PTHR33375">
    <property type="entry name" value="CHROMOSOME-PARTITIONING PROTEIN PARB-RELATED"/>
    <property type="match status" value="1"/>
</dbReference>
<dbReference type="CDD" id="cd16393">
    <property type="entry name" value="SPO0J_N"/>
    <property type="match status" value="1"/>
</dbReference>
<dbReference type="AlphaFoldDB" id="A0A418VGQ0"/>
<dbReference type="SUPFAM" id="SSF109709">
    <property type="entry name" value="KorB DNA-binding domain-like"/>
    <property type="match status" value="1"/>
</dbReference>
<dbReference type="Pfam" id="PF02195">
    <property type="entry name" value="ParB_N"/>
    <property type="match status" value="1"/>
</dbReference>
<dbReference type="FunFam" id="3.90.1530.30:FF:000001">
    <property type="entry name" value="Chromosome partitioning protein ParB"/>
    <property type="match status" value="1"/>
</dbReference>
<gene>
    <name evidence="5" type="ORF">D3875_02005</name>
</gene>
<dbReference type="InterPro" id="IPR036086">
    <property type="entry name" value="ParB/Sulfiredoxin_sf"/>
</dbReference>
<evidence type="ECO:0000313" key="6">
    <source>
        <dbReference type="Proteomes" id="UP000286287"/>
    </source>
</evidence>
<evidence type="ECO:0000313" key="5">
    <source>
        <dbReference type="EMBL" id="RJF75293.1"/>
    </source>
</evidence>
<keyword evidence="6" id="KW-1185">Reference proteome</keyword>
<keyword evidence="2" id="KW-0159">Chromosome partition</keyword>
<dbReference type="InterPro" id="IPR004437">
    <property type="entry name" value="ParB/RepB/Spo0J"/>
</dbReference>
<dbReference type="InterPro" id="IPR050336">
    <property type="entry name" value="Chromosome_partition/occlusion"/>
</dbReference>
<accession>A0A418VGQ0</accession>
<proteinExistence type="inferred from homology"/>
<organism evidence="5 6">
    <name type="scientific">Deinococcus cavernae</name>
    <dbReference type="NCBI Taxonomy" id="2320857"/>
    <lineage>
        <taxon>Bacteria</taxon>
        <taxon>Thermotogati</taxon>
        <taxon>Deinococcota</taxon>
        <taxon>Deinococci</taxon>
        <taxon>Deinococcales</taxon>
        <taxon>Deinococcaceae</taxon>
        <taxon>Deinococcus</taxon>
    </lineage>
</organism>
<evidence type="ECO:0000259" key="4">
    <source>
        <dbReference type="SMART" id="SM00470"/>
    </source>
</evidence>
<dbReference type="GO" id="GO:0005694">
    <property type="term" value="C:chromosome"/>
    <property type="evidence" value="ECO:0007669"/>
    <property type="project" value="TreeGrafter"/>
</dbReference>
<dbReference type="InterPro" id="IPR003115">
    <property type="entry name" value="ParB_N"/>
</dbReference>
<feature type="domain" description="ParB-like N-terminal" evidence="4">
    <location>
        <begin position="27"/>
        <end position="116"/>
    </location>
</feature>
<dbReference type="FunFam" id="1.10.10.2830:FF:000003">
    <property type="entry name" value="Probable chromosome 2-partitioning protein ParB"/>
    <property type="match status" value="1"/>
</dbReference>
<dbReference type="NCBIfam" id="TIGR00180">
    <property type="entry name" value="parB_part"/>
    <property type="match status" value="1"/>
</dbReference>
<name>A0A418VGQ0_9DEIO</name>
<dbReference type="SUPFAM" id="SSF110849">
    <property type="entry name" value="ParB/Sulfiredoxin"/>
    <property type="match status" value="1"/>
</dbReference>
<reference evidence="5 6" key="1">
    <citation type="submission" date="2018-09" db="EMBL/GenBank/DDBJ databases">
        <authorList>
            <person name="Zhu H."/>
        </authorList>
    </citation>
    <scope>NUCLEOTIDE SEQUENCE [LARGE SCALE GENOMIC DNA]</scope>
    <source>
        <strain evidence="5 6">K2S05-167</strain>
    </source>
</reference>
<dbReference type="Proteomes" id="UP000286287">
    <property type="component" value="Unassembled WGS sequence"/>
</dbReference>
<dbReference type="SMART" id="SM00470">
    <property type="entry name" value="ParB"/>
    <property type="match status" value="1"/>
</dbReference>
<dbReference type="GO" id="GO:0007059">
    <property type="term" value="P:chromosome segregation"/>
    <property type="evidence" value="ECO:0007669"/>
    <property type="project" value="UniProtKB-KW"/>
</dbReference>
<dbReference type="OrthoDB" id="61260at2"/>
<sequence>MTRKRDLSRLTGLLSVAAEAGQSHPTSSLAIDLLRPGPGQPRREFDDLKLNQLARSISEQGVLQPLLVRPAGDLYEIVAGERRWRAARMANLTEVPVVVRTLSDHQARQVALIENLQREDLNTVDEVDAKLELVALALQVTPAEARRRLMQMLREPDSQQHAAVAALFEALGETWSSFVKNKLRILNWPAPVLEAVRAGVPFTSGALIARSGTEHQTRLLKLARAGASREELKTELSRLKGQQAASEVSWSSQQITGLGKVLHSRKWSDGLPASERQQLSAWLEKAPAFLKEALKE</sequence>
<dbReference type="PANTHER" id="PTHR33375:SF7">
    <property type="entry name" value="CHROMOSOME 2-PARTITIONING PROTEIN PARB-RELATED"/>
    <property type="match status" value="1"/>
</dbReference>
<evidence type="ECO:0000256" key="2">
    <source>
        <dbReference type="ARBA" id="ARBA00022829"/>
    </source>
</evidence>
<comment type="caution">
    <text evidence="5">The sequence shown here is derived from an EMBL/GenBank/DDBJ whole genome shotgun (WGS) entry which is preliminary data.</text>
</comment>
<keyword evidence="3" id="KW-0238">DNA-binding</keyword>